<proteinExistence type="inferred from homology"/>
<protein>
    <recommendedName>
        <fullName evidence="5">Bola-like protein</fullName>
    </recommendedName>
</protein>
<dbReference type="PANTHER" id="PTHR46188">
    <property type="entry name" value="BOLA-LIKE PROTEIN 3"/>
    <property type="match status" value="1"/>
</dbReference>
<dbReference type="Gene3D" id="3.30.300.90">
    <property type="entry name" value="BolA-like"/>
    <property type="match status" value="1"/>
</dbReference>
<evidence type="ECO:0000256" key="1">
    <source>
        <dbReference type="ARBA" id="ARBA00005578"/>
    </source>
</evidence>
<dbReference type="InParanoid" id="A0A409XNJ2"/>
<dbReference type="InterPro" id="IPR036065">
    <property type="entry name" value="BolA-like_sf"/>
</dbReference>
<evidence type="ECO:0008006" key="5">
    <source>
        <dbReference type="Google" id="ProtNLM"/>
    </source>
</evidence>
<dbReference type="GO" id="GO:0005759">
    <property type="term" value="C:mitochondrial matrix"/>
    <property type="evidence" value="ECO:0007669"/>
    <property type="project" value="TreeGrafter"/>
</dbReference>
<dbReference type="EMBL" id="NHYD01001049">
    <property type="protein sequence ID" value="PPQ92352.1"/>
    <property type="molecule type" value="Genomic_DNA"/>
</dbReference>
<dbReference type="FunCoup" id="A0A409XNJ2">
    <property type="interactions" value="77"/>
</dbReference>
<comment type="caution">
    <text evidence="3">The sequence shown here is derived from an EMBL/GenBank/DDBJ whole genome shotgun (WGS) entry which is preliminary data.</text>
</comment>
<dbReference type="SUPFAM" id="SSF82657">
    <property type="entry name" value="BolA-like"/>
    <property type="match status" value="1"/>
</dbReference>
<sequence length="119" mass="12733">MHSLRRLLFPPALSVRSISSTTTWRAAASANASSPPPPALSEGERVIHEKLTAKFAPSQLQVQDVSGGCGTFYAITIASTAFKGLPIVKQHKLVTEALKSDIEGFHGLQVRSFSPMVAM</sequence>
<dbReference type="Pfam" id="PF01722">
    <property type="entry name" value="BolA"/>
    <property type="match status" value="1"/>
</dbReference>
<dbReference type="PANTHER" id="PTHR46188:SF1">
    <property type="entry name" value="BOLA-LIKE PROTEIN 3"/>
    <property type="match status" value="1"/>
</dbReference>
<evidence type="ECO:0000313" key="4">
    <source>
        <dbReference type="Proteomes" id="UP000283269"/>
    </source>
</evidence>
<keyword evidence="4" id="KW-1185">Reference proteome</keyword>
<dbReference type="AlphaFoldDB" id="A0A409XNJ2"/>
<evidence type="ECO:0000313" key="3">
    <source>
        <dbReference type="EMBL" id="PPQ92352.1"/>
    </source>
</evidence>
<dbReference type="Proteomes" id="UP000283269">
    <property type="component" value="Unassembled WGS sequence"/>
</dbReference>
<gene>
    <name evidence="3" type="ORF">CVT25_008702</name>
</gene>
<dbReference type="STRING" id="93625.A0A409XNJ2"/>
<reference evidence="3 4" key="1">
    <citation type="journal article" date="2018" name="Evol. Lett.">
        <title>Horizontal gene cluster transfer increased hallucinogenic mushroom diversity.</title>
        <authorList>
            <person name="Reynolds H.T."/>
            <person name="Vijayakumar V."/>
            <person name="Gluck-Thaler E."/>
            <person name="Korotkin H.B."/>
            <person name="Matheny P.B."/>
            <person name="Slot J.C."/>
        </authorList>
    </citation>
    <scope>NUCLEOTIDE SEQUENCE [LARGE SCALE GENOMIC DNA]</scope>
    <source>
        <strain evidence="3 4">2631</strain>
    </source>
</reference>
<evidence type="ECO:0000256" key="2">
    <source>
        <dbReference type="RuleBase" id="RU003860"/>
    </source>
</evidence>
<accession>A0A409XNJ2</accession>
<dbReference type="OrthoDB" id="203381at2759"/>
<dbReference type="InterPro" id="IPR002634">
    <property type="entry name" value="BolA"/>
</dbReference>
<organism evidence="3 4">
    <name type="scientific">Psilocybe cyanescens</name>
    <dbReference type="NCBI Taxonomy" id="93625"/>
    <lineage>
        <taxon>Eukaryota</taxon>
        <taxon>Fungi</taxon>
        <taxon>Dikarya</taxon>
        <taxon>Basidiomycota</taxon>
        <taxon>Agaricomycotina</taxon>
        <taxon>Agaricomycetes</taxon>
        <taxon>Agaricomycetidae</taxon>
        <taxon>Agaricales</taxon>
        <taxon>Agaricineae</taxon>
        <taxon>Strophariaceae</taxon>
        <taxon>Psilocybe</taxon>
    </lineage>
</organism>
<name>A0A409XNJ2_PSICY</name>
<comment type="similarity">
    <text evidence="1 2">Belongs to the BolA/IbaG family.</text>
</comment>
<dbReference type="InterPro" id="IPR052275">
    <property type="entry name" value="Mt_Fe-S_assembly_factor"/>
</dbReference>